<protein>
    <submittedName>
        <fullName evidence="1">Uncharacterized protein</fullName>
    </submittedName>
</protein>
<comment type="caution">
    <text evidence="1">The sequence shown here is derived from an EMBL/GenBank/DDBJ whole genome shotgun (WGS) entry which is preliminary data.</text>
</comment>
<gene>
    <name evidence="1" type="ORF">KIN20_020941</name>
</gene>
<evidence type="ECO:0000313" key="2">
    <source>
        <dbReference type="Proteomes" id="UP001196413"/>
    </source>
</evidence>
<evidence type="ECO:0000313" key="1">
    <source>
        <dbReference type="EMBL" id="KAJ1361646.1"/>
    </source>
</evidence>
<proteinExistence type="predicted"/>
<keyword evidence="2" id="KW-1185">Reference proteome</keyword>
<name>A0AAD5QVV2_PARTN</name>
<dbReference type="Proteomes" id="UP001196413">
    <property type="component" value="Unassembled WGS sequence"/>
</dbReference>
<dbReference type="AlphaFoldDB" id="A0AAD5QVV2"/>
<sequence length="122" mass="13811">MSDRIDQAAVLGKAVVREGLPETAIHHVGHLDISEDVVSIDGDFTRPRTFAKTFSGVRRTQAPLLQARDVIPHGEKYDPTLEKLPRRFESRTILDTASCRLRNPVQKSQYADFFVLFIFFAP</sequence>
<dbReference type="EMBL" id="JAHQIW010004248">
    <property type="protein sequence ID" value="KAJ1361646.1"/>
    <property type="molecule type" value="Genomic_DNA"/>
</dbReference>
<accession>A0AAD5QVV2</accession>
<reference evidence="1" key="1">
    <citation type="submission" date="2021-06" db="EMBL/GenBank/DDBJ databases">
        <title>Parelaphostrongylus tenuis whole genome reference sequence.</title>
        <authorList>
            <person name="Garwood T.J."/>
            <person name="Larsen P.A."/>
            <person name="Fountain-Jones N.M."/>
            <person name="Garbe J.R."/>
            <person name="Macchietto M.G."/>
            <person name="Kania S.A."/>
            <person name="Gerhold R.W."/>
            <person name="Richards J.E."/>
            <person name="Wolf T.M."/>
        </authorList>
    </citation>
    <scope>NUCLEOTIDE SEQUENCE</scope>
    <source>
        <strain evidence="1">MNPRO001-30</strain>
        <tissue evidence="1">Meninges</tissue>
    </source>
</reference>
<organism evidence="1 2">
    <name type="scientific">Parelaphostrongylus tenuis</name>
    <name type="common">Meningeal worm</name>
    <dbReference type="NCBI Taxonomy" id="148309"/>
    <lineage>
        <taxon>Eukaryota</taxon>
        <taxon>Metazoa</taxon>
        <taxon>Ecdysozoa</taxon>
        <taxon>Nematoda</taxon>
        <taxon>Chromadorea</taxon>
        <taxon>Rhabditida</taxon>
        <taxon>Rhabditina</taxon>
        <taxon>Rhabditomorpha</taxon>
        <taxon>Strongyloidea</taxon>
        <taxon>Metastrongylidae</taxon>
        <taxon>Parelaphostrongylus</taxon>
    </lineage>
</organism>